<evidence type="ECO:0000259" key="1">
    <source>
        <dbReference type="PROSITE" id="PS50995"/>
    </source>
</evidence>
<dbReference type="AlphaFoldDB" id="Q2KX67"/>
<keyword evidence="3" id="KW-1185">Reference proteome</keyword>
<dbReference type="InterPro" id="IPR039422">
    <property type="entry name" value="MarR/SlyA-like"/>
</dbReference>
<dbReference type="GeneID" id="92934281"/>
<dbReference type="InterPro" id="IPR036388">
    <property type="entry name" value="WH-like_DNA-bd_sf"/>
</dbReference>
<dbReference type="SUPFAM" id="SSF46785">
    <property type="entry name" value="Winged helix' DNA-binding domain"/>
    <property type="match status" value="1"/>
</dbReference>
<accession>Q2KX67</accession>
<dbReference type="Pfam" id="PF01047">
    <property type="entry name" value="MarR"/>
    <property type="match status" value="1"/>
</dbReference>
<dbReference type="PANTHER" id="PTHR33164">
    <property type="entry name" value="TRANSCRIPTIONAL REGULATOR, MARR FAMILY"/>
    <property type="match status" value="1"/>
</dbReference>
<dbReference type="GO" id="GO:0003700">
    <property type="term" value="F:DNA-binding transcription factor activity"/>
    <property type="evidence" value="ECO:0007669"/>
    <property type="project" value="InterPro"/>
</dbReference>
<dbReference type="KEGG" id="bav:BAV2538"/>
<dbReference type="eggNOG" id="COG1846">
    <property type="taxonomic scope" value="Bacteria"/>
</dbReference>
<dbReference type="InterPro" id="IPR000835">
    <property type="entry name" value="HTH_MarR-typ"/>
</dbReference>
<proteinExistence type="predicted"/>
<dbReference type="STRING" id="360910.BAV2538"/>
<organism evidence="2 3">
    <name type="scientific">Bordetella avium (strain 197N)</name>
    <dbReference type="NCBI Taxonomy" id="360910"/>
    <lineage>
        <taxon>Bacteria</taxon>
        <taxon>Pseudomonadati</taxon>
        <taxon>Pseudomonadota</taxon>
        <taxon>Betaproteobacteria</taxon>
        <taxon>Burkholderiales</taxon>
        <taxon>Alcaligenaceae</taxon>
        <taxon>Bordetella</taxon>
    </lineage>
</organism>
<dbReference type="RefSeq" id="WP_012418191.1">
    <property type="nucleotide sequence ID" value="NC_010645.1"/>
</dbReference>
<gene>
    <name evidence="2" type="ordered locus">BAV2538</name>
</gene>
<dbReference type="Proteomes" id="UP000001977">
    <property type="component" value="Chromosome"/>
</dbReference>
<dbReference type="OrthoDB" id="8635520at2"/>
<dbReference type="InterPro" id="IPR036390">
    <property type="entry name" value="WH_DNA-bd_sf"/>
</dbReference>
<dbReference type="PROSITE" id="PS50995">
    <property type="entry name" value="HTH_MARR_2"/>
    <property type="match status" value="1"/>
</dbReference>
<dbReference type="HOGENOM" id="CLU_083287_1_1_4"/>
<dbReference type="SMART" id="SM00347">
    <property type="entry name" value="HTH_MARR"/>
    <property type="match status" value="1"/>
</dbReference>
<protein>
    <submittedName>
        <fullName evidence="2">MarR-family transcriptional regulator</fullName>
    </submittedName>
</protein>
<dbReference type="EMBL" id="AM167904">
    <property type="protein sequence ID" value="CAJ50148.1"/>
    <property type="molecule type" value="Genomic_DNA"/>
</dbReference>
<reference evidence="2 3" key="1">
    <citation type="journal article" date="2006" name="J. Bacteriol.">
        <title>Comparison of the genome sequence of the poultry pathogen Bordetella avium with those of B. bronchiseptica, B. pertussis, and B. parapertussis reveals extensive diversity in surface structures associated with host interaction.</title>
        <authorList>
            <person name="Sebaihia M."/>
            <person name="Preston A."/>
            <person name="Maskell D.J."/>
            <person name="Kuzmiak H."/>
            <person name="Connell T.D."/>
            <person name="King N.D."/>
            <person name="Orndorff P.E."/>
            <person name="Miyamoto D.M."/>
            <person name="Thomson N.R."/>
            <person name="Harris D."/>
            <person name="Goble A."/>
            <person name="Lord A."/>
            <person name="Murphy L."/>
            <person name="Quail M.A."/>
            <person name="Rutter S."/>
            <person name="Squares R."/>
            <person name="Squares S."/>
            <person name="Woodward J."/>
            <person name="Parkhill J."/>
            <person name="Temple L.M."/>
        </authorList>
    </citation>
    <scope>NUCLEOTIDE SEQUENCE [LARGE SCALE GENOMIC DNA]</scope>
    <source>
        <strain evidence="2 3">197N</strain>
    </source>
</reference>
<evidence type="ECO:0000313" key="3">
    <source>
        <dbReference type="Proteomes" id="UP000001977"/>
    </source>
</evidence>
<name>Q2KX67_BORA1</name>
<evidence type="ECO:0000313" key="2">
    <source>
        <dbReference type="EMBL" id="CAJ50148.1"/>
    </source>
</evidence>
<dbReference type="PANTHER" id="PTHR33164:SF106">
    <property type="entry name" value="TRANSCRIPTIONAL REGULATORY PROTEIN"/>
    <property type="match status" value="1"/>
</dbReference>
<sequence length="178" mass="19931">MFEADHPLSEARGIPHDGEAAMEARDVVDIAAILSQQLAVYTAAHQTMVAERLGLSATELKALELVQELDALPTGQLALLLGISWGGTTALVNRLESSGFVRRERHPLDRRVIIVSPVAEHCETLKQARQAMLEEVRLLSRQFDPEQIHTVHAFLQQYVRGLRHDMCLWLQARNNSTH</sequence>
<dbReference type="Gene3D" id="1.10.10.10">
    <property type="entry name" value="Winged helix-like DNA-binding domain superfamily/Winged helix DNA-binding domain"/>
    <property type="match status" value="1"/>
</dbReference>
<feature type="domain" description="HTH marR-type" evidence="1">
    <location>
        <begin position="24"/>
        <end position="160"/>
    </location>
</feature>
<dbReference type="GO" id="GO:0006950">
    <property type="term" value="P:response to stress"/>
    <property type="evidence" value="ECO:0007669"/>
    <property type="project" value="TreeGrafter"/>
</dbReference>